<dbReference type="InterPro" id="IPR036249">
    <property type="entry name" value="Thioredoxin-like_sf"/>
</dbReference>
<accession>A0A941HTD8</accession>
<protein>
    <submittedName>
        <fullName evidence="2">DsbA family oxidoreductase</fullName>
    </submittedName>
</protein>
<name>A0A941HTD8_9BACI</name>
<dbReference type="GO" id="GO:0016491">
    <property type="term" value="F:oxidoreductase activity"/>
    <property type="evidence" value="ECO:0007669"/>
    <property type="project" value="InterPro"/>
</dbReference>
<dbReference type="CDD" id="cd03024">
    <property type="entry name" value="DsbA_FrnE"/>
    <property type="match status" value="1"/>
</dbReference>
<gene>
    <name evidence="2" type="ORF">KC820_05840</name>
</gene>
<dbReference type="Pfam" id="PF01323">
    <property type="entry name" value="DSBA"/>
    <property type="match status" value="1"/>
</dbReference>
<feature type="domain" description="DSBA-like thioredoxin" evidence="1">
    <location>
        <begin position="2"/>
        <end position="205"/>
    </location>
</feature>
<dbReference type="PANTHER" id="PTHR13887">
    <property type="entry name" value="GLUTATHIONE S-TRANSFERASE KAPPA"/>
    <property type="match status" value="1"/>
</dbReference>
<dbReference type="SUPFAM" id="SSF52833">
    <property type="entry name" value="Thioredoxin-like"/>
    <property type="match status" value="1"/>
</dbReference>
<dbReference type="PANTHER" id="PTHR13887:SF41">
    <property type="entry name" value="THIOREDOXIN SUPERFAMILY PROTEIN"/>
    <property type="match status" value="1"/>
</dbReference>
<dbReference type="InterPro" id="IPR001853">
    <property type="entry name" value="DSBA-like_thioredoxin_dom"/>
</dbReference>
<proteinExistence type="predicted"/>
<sequence>MRVDIYSDMVCPFCYIGKVRFETALKKFSGQSDVKVSYRSFQLDPNSPKETDLSLDEALAKKYQMSVEKAREMNASISEQAREVGLEFNLDQARPANTENAHRLSHYAKEQGKMEAFVNRTLKAYFTEGKNINDQDVLLELAEDVSLDKEESLQVLESDRFKNEVIADQQTASQIGAQGVPFFVFNDKYGVSGAQPSETFLEVLQKVQEEENQESKIQVLGSKTEYCDDDSCNM</sequence>
<evidence type="ECO:0000259" key="1">
    <source>
        <dbReference type="Pfam" id="PF01323"/>
    </source>
</evidence>
<dbReference type="RefSeq" id="WP_212369154.1">
    <property type="nucleotide sequence ID" value="NZ_JAGSIE010000015.1"/>
</dbReference>
<reference evidence="2 3" key="1">
    <citation type="submission" date="2021-04" db="EMBL/GenBank/DDBJ databases">
        <title>Allobacillus sp. nov. SKP8-2 isolated from shrimp paste.</title>
        <authorList>
            <person name="Tanasupawat S."/>
            <person name="Yiamsombat S."/>
            <person name="Kanchanasin P."/>
            <person name="Kuncharoen N."/>
        </authorList>
    </citation>
    <scope>NUCLEOTIDE SEQUENCE [LARGE SCALE GENOMIC DNA]</scope>
    <source>
        <strain evidence="2 3">SKP8-2</strain>
    </source>
</reference>
<evidence type="ECO:0000313" key="3">
    <source>
        <dbReference type="Proteomes" id="UP000675431"/>
    </source>
</evidence>
<evidence type="ECO:0000313" key="2">
    <source>
        <dbReference type="EMBL" id="MBR7553675.1"/>
    </source>
</evidence>
<keyword evidence="3" id="KW-1185">Reference proteome</keyword>
<comment type="caution">
    <text evidence="2">The sequence shown here is derived from an EMBL/GenBank/DDBJ whole genome shotgun (WGS) entry which is preliminary data.</text>
</comment>
<dbReference type="EMBL" id="JAGSIE010000015">
    <property type="protein sequence ID" value="MBR7553675.1"/>
    <property type="molecule type" value="Genomic_DNA"/>
</dbReference>
<organism evidence="2 3">
    <name type="scientific">Allobacillus saliphilus</name>
    <dbReference type="NCBI Taxonomy" id="2912308"/>
    <lineage>
        <taxon>Bacteria</taxon>
        <taxon>Bacillati</taxon>
        <taxon>Bacillota</taxon>
        <taxon>Bacilli</taxon>
        <taxon>Bacillales</taxon>
        <taxon>Bacillaceae</taxon>
        <taxon>Allobacillus</taxon>
    </lineage>
</organism>
<dbReference type="Gene3D" id="3.40.30.10">
    <property type="entry name" value="Glutaredoxin"/>
    <property type="match status" value="1"/>
</dbReference>
<dbReference type="AlphaFoldDB" id="A0A941HTD8"/>
<dbReference type="Proteomes" id="UP000675431">
    <property type="component" value="Unassembled WGS sequence"/>
</dbReference>